<proteinExistence type="predicted"/>
<dbReference type="GO" id="GO:0006629">
    <property type="term" value="P:lipid metabolic process"/>
    <property type="evidence" value="ECO:0007669"/>
    <property type="project" value="InterPro"/>
</dbReference>
<dbReference type="Gene3D" id="2.60.120.200">
    <property type="match status" value="1"/>
</dbReference>
<keyword evidence="1" id="KW-0732">Signal</keyword>
<gene>
    <name evidence="3" type="ORF">SALB_08152</name>
</gene>
<evidence type="ECO:0000256" key="2">
    <source>
        <dbReference type="ARBA" id="ARBA00023157"/>
    </source>
</evidence>
<dbReference type="PROSITE" id="PS51257">
    <property type="entry name" value="PROKAR_LIPOPROTEIN"/>
    <property type="match status" value="1"/>
</dbReference>
<accession>A0A059WE10</accession>
<dbReference type="CDD" id="cd08556">
    <property type="entry name" value="GDPD"/>
    <property type="match status" value="1"/>
</dbReference>
<dbReference type="eggNOG" id="COG3534">
    <property type="taxonomic scope" value="Bacteria"/>
</dbReference>
<dbReference type="Proteomes" id="UP000288351">
    <property type="component" value="Unassembled WGS sequence"/>
</dbReference>
<organism evidence="3 4">
    <name type="scientific">Streptomyces noursei</name>
    <name type="common">Streptomyces albulus</name>
    <dbReference type="NCBI Taxonomy" id="1971"/>
    <lineage>
        <taxon>Bacteria</taxon>
        <taxon>Bacillati</taxon>
        <taxon>Actinomycetota</taxon>
        <taxon>Actinomycetes</taxon>
        <taxon>Kitasatosporales</taxon>
        <taxon>Streptomycetaceae</taxon>
        <taxon>Streptomyces</taxon>
    </lineage>
</organism>
<reference evidence="3 4" key="1">
    <citation type="journal article" date="2019" name="Microbiol. Resour. Announc.">
        <title>Draft Genome Sequence of the Most Traditional epsilon-Poly-l-Lysine Producer, Streptomyces albulus NBRC14147.</title>
        <authorList>
            <person name="Yamanaka K."/>
            <person name="Hamano Y."/>
        </authorList>
    </citation>
    <scope>NUCLEOTIDE SEQUENCE [LARGE SCALE GENOMIC DNA]</scope>
    <source>
        <strain evidence="3 4">NBRC 14147</strain>
    </source>
</reference>
<dbReference type="InterPro" id="IPR017946">
    <property type="entry name" value="PLC-like_Pdiesterase_TIM-brl"/>
</dbReference>
<dbReference type="AlphaFoldDB" id="A0A059WE10"/>
<dbReference type="eggNOG" id="COG0584">
    <property type="taxonomic scope" value="Bacteria"/>
</dbReference>
<dbReference type="GO" id="GO:0008081">
    <property type="term" value="F:phosphoric diester hydrolase activity"/>
    <property type="evidence" value="ECO:0007669"/>
    <property type="project" value="InterPro"/>
</dbReference>
<dbReference type="InterPro" id="IPR006558">
    <property type="entry name" value="LamG-like"/>
</dbReference>
<dbReference type="EMBL" id="BHXC01000007">
    <property type="protein sequence ID" value="GCB95348.1"/>
    <property type="molecule type" value="Genomic_DNA"/>
</dbReference>
<dbReference type="STRING" id="68570.DC74_7190"/>
<sequence length="490" mass="52473">MKMPSRVKLSLISISALSVTLWTLTSCGMVGPSADAQALDADLPPMVEKANFPLDETAGAGRVSGGATGGAVAELAGGAELGAAGKFNTALKLNGTSAYAATAGPVVDTTKSFSVSVWVRLDNKARNRTFLSQAGDRASGFQLSYSKDLDTWVFDRHASDTDTTAVARSSSAEAAQLGVWTELTGVYDDTAGTIQLFVNGKAQTPAAFTTPWQARGGLQIGRLRYKGIWQEHFSGTIDNIRISDRSSPFDCPRSSVVGHRGAPKLAPENTLASLQKAIDRGADWIETDVQFTKDGRPVIMHDATVDRMTNGKGRIDQLSAEEIARLTVKGGGSVPTLEEVLTLLKGRSTRLLLEIKGTQTPASVDHALRLVSEAGLTRRTMAQSFDEDVVRHAGASRYRTKIALLRDNLDADPVATARKFSLSAYAVNFKGLSVSPAAVDRLQSAGIEVFVWTVDRDSDWQAATTWGVDGIITNRADRLIPWRNTLCTTK</sequence>
<dbReference type="SUPFAM" id="SSF49899">
    <property type="entry name" value="Concanavalin A-like lectins/glucanases"/>
    <property type="match status" value="1"/>
</dbReference>
<dbReference type="Gene3D" id="3.20.20.190">
    <property type="entry name" value="Phosphatidylinositol (PI) phosphodiesterase"/>
    <property type="match status" value="1"/>
</dbReference>
<protein>
    <submittedName>
        <fullName evidence="3">Uncharacterized protein</fullName>
    </submittedName>
</protein>
<dbReference type="SUPFAM" id="SSF51695">
    <property type="entry name" value="PLC-like phosphodiesterases"/>
    <property type="match status" value="1"/>
</dbReference>
<dbReference type="Pfam" id="PF03009">
    <property type="entry name" value="GDPD"/>
    <property type="match status" value="1"/>
</dbReference>
<name>A0A059WE10_STRNR</name>
<keyword evidence="2" id="KW-1015">Disulfide bond</keyword>
<dbReference type="PROSITE" id="PS51704">
    <property type="entry name" value="GP_PDE"/>
    <property type="match status" value="1"/>
</dbReference>
<dbReference type="PANTHER" id="PTHR46211">
    <property type="entry name" value="GLYCEROPHOSPHORYL DIESTER PHOSPHODIESTERASE"/>
    <property type="match status" value="1"/>
</dbReference>
<comment type="caution">
    <text evidence="3">The sequence shown here is derived from an EMBL/GenBank/DDBJ whole genome shotgun (WGS) entry which is preliminary data.</text>
</comment>
<dbReference type="PANTHER" id="PTHR46211:SF1">
    <property type="entry name" value="GLYCEROPHOSPHODIESTER PHOSPHODIESTERASE, CYTOPLASMIC"/>
    <property type="match status" value="1"/>
</dbReference>
<dbReference type="InterPro" id="IPR030395">
    <property type="entry name" value="GP_PDE_dom"/>
</dbReference>
<dbReference type="SMART" id="SM00560">
    <property type="entry name" value="LamGL"/>
    <property type="match status" value="1"/>
</dbReference>
<dbReference type="InterPro" id="IPR013320">
    <property type="entry name" value="ConA-like_dom_sf"/>
</dbReference>
<dbReference type="Pfam" id="PF13385">
    <property type="entry name" value="Laminin_G_3"/>
    <property type="match status" value="1"/>
</dbReference>
<evidence type="ECO:0000313" key="3">
    <source>
        <dbReference type="EMBL" id="GCB95348.1"/>
    </source>
</evidence>
<dbReference type="RefSeq" id="WP_078488343.1">
    <property type="nucleotide sequence ID" value="NZ_BHXC01000007.1"/>
</dbReference>
<evidence type="ECO:0000313" key="4">
    <source>
        <dbReference type="Proteomes" id="UP000288351"/>
    </source>
</evidence>
<evidence type="ECO:0000256" key="1">
    <source>
        <dbReference type="ARBA" id="ARBA00022729"/>
    </source>
</evidence>